<dbReference type="Gene3D" id="3.30.70.960">
    <property type="entry name" value="SEA domain"/>
    <property type="match status" value="1"/>
</dbReference>
<dbReference type="PANTHER" id="PTHR14636">
    <property type="entry name" value="TPA-INDUCED TRANSMEMBRANE PROTEIN"/>
    <property type="match status" value="1"/>
</dbReference>
<evidence type="ECO:0000313" key="4">
    <source>
        <dbReference type="Proteomes" id="UP001352852"/>
    </source>
</evidence>
<organism evidence="3 4">
    <name type="scientific">Characodon lateralis</name>
    <dbReference type="NCBI Taxonomy" id="208331"/>
    <lineage>
        <taxon>Eukaryota</taxon>
        <taxon>Metazoa</taxon>
        <taxon>Chordata</taxon>
        <taxon>Craniata</taxon>
        <taxon>Vertebrata</taxon>
        <taxon>Euteleostomi</taxon>
        <taxon>Actinopterygii</taxon>
        <taxon>Neopterygii</taxon>
        <taxon>Teleostei</taxon>
        <taxon>Neoteleostei</taxon>
        <taxon>Acanthomorphata</taxon>
        <taxon>Ovalentaria</taxon>
        <taxon>Atherinomorphae</taxon>
        <taxon>Cyprinodontiformes</taxon>
        <taxon>Goodeidae</taxon>
        <taxon>Characodon</taxon>
    </lineage>
</organism>
<evidence type="ECO:0000313" key="3">
    <source>
        <dbReference type="EMBL" id="MED6284138.1"/>
    </source>
</evidence>
<dbReference type="PANTHER" id="PTHR14636:SF1">
    <property type="entry name" value="TPA-INDUCED TRANSMEMBRANE PROTEIN"/>
    <property type="match status" value="1"/>
</dbReference>
<dbReference type="EMBL" id="JAHUTJ010050485">
    <property type="protein sequence ID" value="MED6284138.1"/>
    <property type="molecule type" value="Genomic_DNA"/>
</dbReference>
<dbReference type="InterPro" id="IPR036364">
    <property type="entry name" value="SEA_dom_sf"/>
</dbReference>
<dbReference type="Proteomes" id="UP001352852">
    <property type="component" value="Unassembled WGS sequence"/>
</dbReference>
<comment type="caution">
    <text evidence="3">The sequence shown here is derived from an EMBL/GenBank/DDBJ whole genome shotgun (WGS) entry which is preliminary data.</text>
</comment>
<keyword evidence="2" id="KW-0812">Transmembrane</keyword>
<gene>
    <name evidence="3" type="ORF">CHARACLAT_016240</name>
</gene>
<feature type="transmembrane region" description="Helical" evidence="2">
    <location>
        <begin position="69"/>
        <end position="89"/>
    </location>
</feature>
<dbReference type="InterPro" id="IPR033223">
    <property type="entry name" value="TTMP"/>
</dbReference>
<sequence>MELDDIKTTSDQLEEMVDNPDGAANAADYVQRLLPESNDCNRKETGNGNITENQNKKSQKNFFRKHRKWIAAIFLILLIALVITISVAVCFANNEDNDEKYDPSLFKLQQKFNGSFIVNLVQTSNKTQVLKDLQEKLANLYRSSPALGRFFSEAETFGLRSDSTVVQYKLTFVYPEEQQAELRNFTLSSEMVFNMFRQFLYDQSDVESETRFVDPSSLKMHTMHWEMSCLKTT</sequence>
<accession>A0ABU7EA10</accession>
<evidence type="ECO:0000256" key="1">
    <source>
        <dbReference type="SAM" id="MobiDB-lite"/>
    </source>
</evidence>
<reference evidence="3 4" key="1">
    <citation type="submission" date="2021-06" db="EMBL/GenBank/DDBJ databases">
        <authorList>
            <person name="Palmer J.M."/>
        </authorList>
    </citation>
    <scope>NUCLEOTIDE SEQUENCE [LARGE SCALE GENOMIC DNA]</scope>
    <source>
        <strain evidence="3 4">CL_MEX2019</strain>
        <tissue evidence="3">Muscle</tissue>
    </source>
</reference>
<keyword evidence="4" id="KW-1185">Reference proteome</keyword>
<keyword evidence="2" id="KW-0472">Membrane</keyword>
<protein>
    <recommendedName>
        <fullName evidence="5">TPA-induced transmembrane protein</fullName>
    </recommendedName>
</protein>
<name>A0ABU7EA10_9TELE</name>
<keyword evidence="2" id="KW-1133">Transmembrane helix</keyword>
<feature type="region of interest" description="Disordered" evidence="1">
    <location>
        <begin position="38"/>
        <end position="57"/>
    </location>
</feature>
<proteinExistence type="predicted"/>
<evidence type="ECO:0000256" key="2">
    <source>
        <dbReference type="SAM" id="Phobius"/>
    </source>
</evidence>
<evidence type="ECO:0008006" key="5">
    <source>
        <dbReference type="Google" id="ProtNLM"/>
    </source>
</evidence>